<sequence length="587" mass="66773">METLNDYDYEIIYHEGKTNVVADALSRKEIEKPRRGDEKLWGYLRQNPITENVLQYIRLAGFSGVIECEYRRLDSALISALVERWPPETHTFHIPFGEVTVTLQDVTVLLGLRIDGNVVSGTEYHWDTEQIIANFYSLTGIILNESAVNGQRINMPFNLNTIKEMGYPENPTDLQCIQRARTIILLLIGGTLFPESSSNWVNAKYLNHIHDLSDCGELSWGIAVLSVLYRNLCRSTNISTNEVGGATLLLQLWAWERIPSIAPRCFQQIDWNKSYGARWVGPLTFRNTASHVVSTFRSELNSLSEFQFIVEPHQPGKVLRQIGMFQPIPINTLLTVDDHKKLHNSKRVSLKTCNLVDKHGTYILSWINRHNHVVNEINSNSSVASRDYMMWYWPCTVLYTSNPTHIGQNPRVFPNDGGRFQMLVYQRSNEDPVRDMAGRYMEYANATHHMSYQPTYESQSIGSQVPPMTQRVRRRGCGANVGQVNPTDQMEYRPTMPPHTTHVGESSQFIIPNVDLFGSPFGFDNMQMGGYSSQFDPTPQDEDEELVEESEDDEMGTQDLGASYSMTIAHRKQPRKNAGIGRGCGTH</sequence>
<dbReference type="InterPro" id="IPR019557">
    <property type="entry name" value="AminoTfrase-like_pln_mobile"/>
</dbReference>
<dbReference type="Pfam" id="PF10536">
    <property type="entry name" value="PMD"/>
    <property type="match status" value="1"/>
</dbReference>
<organism evidence="3 4">
    <name type="scientific">Mikania micrantha</name>
    <name type="common">bitter vine</name>
    <dbReference type="NCBI Taxonomy" id="192012"/>
    <lineage>
        <taxon>Eukaryota</taxon>
        <taxon>Viridiplantae</taxon>
        <taxon>Streptophyta</taxon>
        <taxon>Embryophyta</taxon>
        <taxon>Tracheophyta</taxon>
        <taxon>Spermatophyta</taxon>
        <taxon>Magnoliopsida</taxon>
        <taxon>eudicotyledons</taxon>
        <taxon>Gunneridae</taxon>
        <taxon>Pentapetalae</taxon>
        <taxon>asterids</taxon>
        <taxon>campanulids</taxon>
        <taxon>Asterales</taxon>
        <taxon>Asteraceae</taxon>
        <taxon>Asteroideae</taxon>
        <taxon>Heliantheae alliance</taxon>
        <taxon>Eupatorieae</taxon>
        <taxon>Mikania</taxon>
    </lineage>
</organism>
<keyword evidence="4" id="KW-1185">Reference proteome</keyword>
<dbReference type="Proteomes" id="UP000326396">
    <property type="component" value="Linkage Group LG19"/>
</dbReference>
<proteinExistence type="predicted"/>
<dbReference type="EMBL" id="SZYD01000011">
    <property type="protein sequence ID" value="KAD4888427.1"/>
    <property type="molecule type" value="Genomic_DNA"/>
</dbReference>
<evidence type="ECO:0000259" key="2">
    <source>
        <dbReference type="Pfam" id="PF10536"/>
    </source>
</evidence>
<dbReference type="PANTHER" id="PTHR46033">
    <property type="entry name" value="PROTEIN MAIN-LIKE 2"/>
    <property type="match status" value="1"/>
</dbReference>
<evidence type="ECO:0000256" key="1">
    <source>
        <dbReference type="SAM" id="MobiDB-lite"/>
    </source>
</evidence>
<comment type="caution">
    <text evidence="3">The sequence shown here is derived from an EMBL/GenBank/DDBJ whole genome shotgun (WGS) entry which is preliminary data.</text>
</comment>
<dbReference type="GO" id="GO:0010073">
    <property type="term" value="P:meristem maintenance"/>
    <property type="evidence" value="ECO:0007669"/>
    <property type="project" value="InterPro"/>
</dbReference>
<protein>
    <recommendedName>
        <fullName evidence="2">Aminotransferase-like plant mobile domain-containing protein</fullName>
    </recommendedName>
</protein>
<dbReference type="OrthoDB" id="1871193at2759"/>
<reference evidence="3 4" key="1">
    <citation type="submission" date="2019-05" db="EMBL/GenBank/DDBJ databases">
        <title>Mikania micrantha, genome provides insights into the molecular mechanism of rapid growth.</title>
        <authorList>
            <person name="Liu B."/>
        </authorList>
    </citation>
    <scope>NUCLEOTIDE SEQUENCE [LARGE SCALE GENOMIC DNA]</scope>
    <source>
        <strain evidence="3">NLD-2019</strain>
        <tissue evidence="3">Leaf</tissue>
    </source>
</reference>
<gene>
    <name evidence="3" type="ORF">E3N88_20500</name>
</gene>
<dbReference type="AlphaFoldDB" id="A0A5N6NJN0"/>
<feature type="region of interest" description="Disordered" evidence="1">
    <location>
        <begin position="531"/>
        <end position="587"/>
    </location>
</feature>
<feature type="domain" description="Aminotransferase-like plant mobile" evidence="2">
    <location>
        <begin position="61"/>
        <end position="312"/>
    </location>
</feature>
<accession>A0A5N6NJN0</accession>
<dbReference type="PANTHER" id="PTHR46033:SF8">
    <property type="entry name" value="PROTEIN MAINTENANCE OF MERISTEMS-LIKE"/>
    <property type="match status" value="1"/>
</dbReference>
<evidence type="ECO:0000313" key="3">
    <source>
        <dbReference type="EMBL" id="KAD4888427.1"/>
    </source>
</evidence>
<name>A0A5N6NJN0_9ASTR</name>
<evidence type="ECO:0000313" key="4">
    <source>
        <dbReference type="Proteomes" id="UP000326396"/>
    </source>
</evidence>
<dbReference type="InterPro" id="IPR044824">
    <property type="entry name" value="MAIN-like"/>
</dbReference>
<feature type="compositionally biased region" description="Acidic residues" evidence="1">
    <location>
        <begin position="539"/>
        <end position="556"/>
    </location>
</feature>